<evidence type="ECO:0000313" key="2">
    <source>
        <dbReference type="EMBL" id="CAF1525464.1"/>
    </source>
</evidence>
<organism evidence="2 3">
    <name type="scientific">Adineta ricciae</name>
    <name type="common">Rotifer</name>
    <dbReference type="NCBI Taxonomy" id="249248"/>
    <lineage>
        <taxon>Eukaryota</taxon>
        <taxon>Metazoa</taxon>
        <taxon>Spiralia</taxon>
        <taxon>Gnathifera</taxon>
        <taxon>Rotifera</taxon>
        <taxon>Eurotatoria</taxon>
        <taxon>Bdelloidea</taxon>
        <taxon>Adinetida</taxon>
        <taxon>Adinetidae</taxon>
        <taxon>Adineta</taxon>
    </lineage>
</organism>
<keyword evidence="1" id="KW-0812">Transmembrane</keyword>
<dbReference type="EMBL" id="CAJNOJ010000815">
    <property type="protein sequence ID" value="CAF1525464.1"/>
    <property type="molecule type" value="Genomic_DNA"/>
</dbReference>
<gene>
    <name evidence="2" type="ORF">EDS130_LOCUS44168</name>
</gene>
<keyword evidence="1" id="KW-1133">Transmembrane helix</keyword>
<accession>A0A815UWP6</accession>
<keyword evidence="1" id="KW-0472">Membrane</keyword>
<proteinExistence type="predicted"/>
<evidence type="ECO:0000313" key="3">
    <source>
        <dbReference type="Proteomes" id="UP000663852"/>
    </source>
</evidence>
<feature type="transmembrane region" description="Helical" evidence="1">
    <location>
        <begin position="109"/>
        <end position="131"/>
    </location>
</feature>
<dbReference type="AlphaFoldDB" id="A0A815UWP6"/>
<evidence type="ECO:0000256" key="1">
    <source>
        <dbReference type="SAM" id="Phobius"/>
    </source>
</evidence>
<comment type="caution">
    <text evidence="2">The sequence shown here is derived from an EMBL/GenBank/DDBJ whole genome shotgun (WGS) entry which is preliminary data.</text>
</comment>
<name>A0A815UWP6_ADIRI</name>
<dbReference type="Proteomes" id="UP000663852">
    <property type="component" value="Unassembled WGS sequence"/>
</dbReference>
<sequence length="228" mass="25006">MFKLKDYSCQLDYSIPWKETITVKPVHKKRQYANTPVSSSTGNIWTTMTETHNVQIMPPRILMIQDGGNQQILPIDPIQKVSRSTSISSSTMGGAYLIGKKATCLEISLMIFGILTTLAALTALGISIYLLTNIRVPTKTCMITVTTTTSTSATTATTTTTTSSTTPDPACSAIYFSNGDFESGTSAGWTIGGGYQNLQQNFIQRETLVIQPDSIYIKLEKRSFENFQ</sequence>
<reference evidence="2" key="1">
    <citation type="submission" date="2021-02" db="EMBL/GenBank/DDBJ databases">
        <authorList>
            <person name="Nowell W R."/>
        </authorList>
    </citation>
    <scope>NUCLEOTIDE SEQUENCE</scope>
</reference>
<protein>
    <submittedName>
        <fullName evidence="2">Uncharacterized protein</fullName>
    </submittedName>
</protein>